<dbReference type="GO" id="GO:0019068">
    <property type="term" value="P:virion assembly"/>
    <property type="evidence" value="ECO:0007669"/>
    <property type="project" value="InterPro"/>
</dbReference>
<gene>
    <name evidence="2" type="ORF">SAMN05421749_103310</name>
</gene>
<dbReference type="NCBIfam" id="TIGR01539">
    <property type="entry name" value="portal_lambda"/>
    <property type="match status" value="1"/>
</dbReference>
<dbReference type="InterPro" id="IPR006429">
    <property type="entry name" value="Phage_lambda_portal"/>
</dbReference>
<protein>
    <submittedName>
        <fullName evidence="2">Phage portal protein, lambda family</fullName>
    </submittedName>
</protein>
<evidence type="ECO:0000256" key="1">
    <source>
        <dbReference type="SAM" id="MobiDB-lite"/>
    </source>
</evidence>
<evidence type="ECO:0000313" key="2">
    <source>
        <dbReference type="EMBL" id="SDC16392.1"/>
    </source>
</evidence>
<keyword evidence="3" id="KW-1185">Reference proteome</keyword>
<sequence>MWNWLAPDMNIRNLQPPEITPQNNDAGGLSQSTSKARRVWRNMSRMFKAGKQSRTNSKWPSTPIPADVVVENYQRTLVARSREQCANNDYAKNYVRMVHQNVVGPQGVLLQAQIRNNTGKLDNKACEAVESAWSAWSKKHCDIRMKSTWRAIQRACVVSAVKDGEFFVRIIRGKDAGAWGFALQMIDAQRCPIDLHNSKTSSGGFIRQGIEFNQYGKPIAYYFSAMTGDQVNYRYGSSDFVRVDASEVIHGFLEDMVGQKRGLPWTATSLYRMHQLSEFEDSAIVNARVSANKMGFIQWRDGFGPTYDEEEDEIQIESEAGEVPVLPEGAEFKDWSPNYPTGEFLPFHKAMLRSMSAGMGVLYNNLASDLENVNFSSIRQGTLDEREHWKELQQWLIDSLIEPVFQHWLEYALLKGMIKKTSAKPFVALDIERLSQVTWQPRRWAWIDPSSEVAAAEKSKNNMLTSPSAIIREQGKDPQMVWAEAARDVKNMIDEYVKQGISEEFAQEMVLNSMGKKQTGTQGRPKEGM</sequence>
<name>A0A1G6JBY3_9GAMM</name>
<organism evidence="2 3">
    <name type="scientific">Acinetobacter marinus</name>
    <dbReference type="NCBI Taxonomy" id="281375"/>
    <lineage>
        <taxon>Bacteria</taxon>
        <taxon>Pseudomonadati</taxon>
        <taxon>Pseudomonadota</taxon>
        <taxon>Gammaproteobacteria</taxon>
        <taxon>Moraxellales</taxon>
        <taxon>Moraxellaceae</taxon>
        <taxon>Acinetobacter</taxon>
    </lineage>
</organism>
<dbReference type="Proteomes" id="UP000242317">
    <property type="component" value="Unassembled WGS sequence"/>
</dbReference>
<dbReference type="OrthoDB" id="622132at2"/>
<dbReference type="AlphaFoldDB" id="A0A1G6JBY3"/>
<accession>A0A1G6JBY3</accession>
<feature type="compositionally biased region" description="Polar residues" evidence="1">
    <location>
        <begin position="20"/>
        <end position="34"/>
    </location>
</feature>
<dbReference type="EMBL" id="FMYK01000003">
    <property type="protein sequence ID" value="SDC16392.1"/>
    <property type="molecule type" value="Genomic_DNA"/>
</dbReference>
<reference evidence="3" key="1">
    <citation type="submission" date="2016-09" db="EMBL/GenBank/DDBJ databases">
        <authorList>
            <person name="Varghese N."/>
            <person name="Submissions S."/>
        </authorList>
    </citation>
    <scope>NUCLEOTIDE SEQUENCE [LARGE SCALE GENOMIC DNA]</scope>
    <source>
        <strain evidence="3">ANC 3699</strain>
    </source>
</reference>
<proteinExistence type="predicted"/>
<feature type="region of interest" description="Disordered" evidence="1">
    <location>
        <begin position="1"/>
        <end position="34"/>
    </location>
</feature>
<dbReference type="GO" id="GO:0005198">
    <property type="term" value="F:structural molecule activity"/>
    <property type="evidence" value="ECO:0007669"/>
    <property type="project" value="InterPro"/>
</dbReference>
<dbReference type="Pfam" id="PF05136">
    <property type="entry name" value="Phage_portal_2"/>
    <property type="match status" value="1"/>
</dbReference>
<evidence type="ECO:0000313" key="3">
    <source>
        <dbReference type="Proteomes" id="UP000242317"/>
    </source>
</evidence>